<dbReference type="PANTHER" id="PTHR10000:SF8">
    <property type="entry name" value="HAD SUPERFAMILY HYDROLASE-LIKE, TYPE 3"/>
    <property type="match status" value="1"/>
</dbReference>
<keyword evidence="2" id="KW-1185">Reference proteome</keyword>
<keyword evidence="1" id="KW-0378">Hydrolase</keyword>
<name>A0A1T5IN48_9MICO</name>
<dbReference type="RefSeq" id="WP_079726851.1">
    <property type="nucleotide sequence ID" value="NZ_FUZP01000001.1"/>
</dbReference>
<dbReference type="InterPro" id="IPR036412">
    <property type="entry name" value="HAD-like_sf"/>
</dbReference>
<evidence type="ECO:0000313" key="1">
    <source>
        <dbReference type="EMBL" id="SKC40634.1"/>
    </source>
</evidence>
<dbReference type="AlphaFoldDB" id="A0A1T5IN48"/>
<evidence type="ECO:0000313" key="2">
    <source>
        <dbReference type="Proteomes" id="UP000190857"/>
    </source>
</evidence>
<dbReference type="PANTHER" id="PTHR10000">
    <property type="entry name" value="PHOSPHOSERINE PHOSPHATASE"/>
    <property type="match status" value="1"/>
</dbReference>
<accession>A0A1T5IN48</accession>
<protein>
    <submittedName>
        <fullName evidence="1">Cof subfamily of IIB subfamily of haloacid dehalogenase superfamily/HAD-superfamily hydrolase, subfamily IIB</fullName>
    </submittedName>
</protein>
<reference evidence="1 2" key="1">
    <citation type="submission" date="2017-02" db="EMBL/GenBank/DDBJ databases">
        <authorList>
            <person name="Peterson S.W."/>
        </authorList>
    </citation>
    <scope>NUCLEOTIDE SEQUENCE [LARGE SCALE GENOMIC DNA]</scope>
    <source>
        <strain evidence="1 2">VKM Ac-2059</strain>
    </source>
</reference>
<dbReference type="EMBL" id="FUZP01000001">
    <property type="protein sequence ID" value="SKC40634.1"/>
    <property type="molecule type" value="Genomic_DNA"/>
</dbReference>
<dbReference type="SFLD" id="SFLDG01140">
    <property type="entry name" value="C2.B:_Phosphomannomutase_and_P"/>
    <property type="match status" value="1"/>
</dbReference>
<dbReference type="SUPFAM" id="SSF56784">
    <property type="entry name" value="HAD-like"/>
    <property type="match status" value="1"/>
</dbReference>
<sequence length="275" mass="30189">MSDTESTRWLVALDVDGTVLHEDGTCTDAVKHAVARATEAGHELMLATGRSWETTAPVLETLDIHPDYVVCANGALVMKRDDEEADGYRRHLIETFDPSDVLKTIARSLDDGRYMVEYPDGFRRYTQGMVDWNLDNAEMVPFERLLHDPVTRVVVVSPEHGEEEFLKIVESMGLHQVTYSIGWTAWLDIAPLGVNKSTALQRVRDWVGIPASRVLVAGDGRNDIEMLSWAGAAGGRAVAMGQAPDEVKEFATEVTGPVDDDGLADVLLSLPGARD</sequence>
<dbReference type="Proteomes" id="UP000190857">
    <property type="component" value="Unassembled WGS sequence"/>
</dbReference>
<dbReference type="GO" id="GO:0005829">
    <property type="term" value="C:cytosol"/>
    <property type="evidence" value="ECO:0007669"/>
    <property type="project" value="TreeGrafter"/>
</dbReference>
<dbReference type="SFLD" id="SFLDS00003">
    <property type="entry name" value="Haloacid_Dehalogenase"/>
    <property type="match status" value="1"/>
</dbReference>
<dbReference type="NCBIfam" id="TIGR01484">
    <property type="entry name" value="HAD-SF-IIB"/>
    <property type="match status" value="1"/>
</dbReference>
<dbReference type="GO" id="GO:0016791">
    <property type="term" value="F:phosphatase activity"/>
    <property type="evidence" value="ECO:0007669"/>
    <property type="project" value="UniProtKB-ARBA"/>
</dbReference>
<gene>
    <name evidence="1" type="ORF">SAMN06309945_0653</name>
</gene>
<dbReference type="Pfam" id="PF08282">
    <property type="entry name" value="Hydrolase_3"/>
    <property type="match status" value="1"/>
</dbReference>
<organism evidence="1 2">
    <name type="scientific">Okibacterium fritillariae</name>
    <dbReference type="NCBI Taxonomy" id="123320"/>
    <lineage>
        <taxon>Bacteria</taxon>
        <taxon>Bacillati</taxon>
        <taxon>Actinomycetota</taxon>
        <taxon>Actinomycetes</taxon>
        <taxon>Micrococcales</taxon>
        <taxon>Microbacteriaceae</taxon>
        <taxon>Okibacterium</taxon>
    </lineage>
</organism>
<dbReference type="InterPro" id="IPR023214">
    <property type="entry name" value="HAD_sf"/>
</dbReference>
<dbReference type="Gene3D" id="3.30.1240.10">
    <property type="match status" value="1"/>
</dbReference>
<proteinExistence type="predicted"/>
<dbReference type="Gene3D" id="3.40.50.1000">
    <property type="entry name" value="HAD superfamily/HAD-like"/>
    <property type="match status" value="1"/>
</dbReference>
<dbReference type="STRING" id="123320.SAMN06309945_0653"/>
<dbReference type="OrthoDB" id="3180855at2"/>
<dbReference type="InterPro" id="IPR006379">
    <property type="entry name" value="HAD-SF_hydro_IIB"/>
</dbReference>
<dbReference type="GO" id="GO:0000287">
    <property type="term" value="F:magnesium ion binding"/>
    <property type="evidence" value="ECO:0007669"/>
    <property type="project" value="TreeGrafter"/>
</dbReference>